<evidence type="ECO:0000256" key="2">
    <source>
        <dbReference type="SAM" id="Phobius"/>
    </source>
</evidence>
<comment type="caution">
    <text evidence="4">The sequence shown here is derived from an EMBL/GenBank/DDBJ whole genome shotgun (WGS) entry which is preliminary data.</text>
</comment>
<proteinExistence type="inferred from homology"/>
<keyword evidence="2" id="KW-0812">Transmembrane</keyword>
<dbReference type="Gene3D" id="1.10.530.10">
    <property type="match status" value="1"/>
</dbReference>
<reference evidence="4 5" key="1">
    <citation type="submission" date="2020-08" db="EMBL/GenBank/DDBJ databases">
        <title>Genome public.</title>
        <authorList>
            <person name="Liu C."/>
            <person name="Sun Q."/>
        </authorList>
    </citation>
    <scope>NUCLEOTIDE SEQUENCE [LARGE SCALE GENOMIC DNA]</scope>
    <source>
        <strain evidence="4 5">NSJ-56</strain>
    </source>
</reference>
<sequence>MQKNIIITFLTILVLINSAIIGYYIYKQEFEEPEEEEYIPHFLLPSDVFCPDTFYLAGERVPLERIDVIEAFKKELIVNTNLHSHTIQVIKNAPRYFHIIEPILKEEGIPNDFKYLAVIESSLNPLAVSYAGAVGIWQLMSGTAKELGLEVTNDVDERYHIEKATRAACAYLKKAHEKFGSWTAAAASYNGGMNMLSKQIDRQKEKYFYDLLMGEETGRYVYRMMALKQIMENPHLYNFHVGIKYPIEPTTQVKVTKSIKDLADFAQEHGITYKTLKRFNPWLRQTSLKNGKHKTYYILIPENKEAYK</sequence>
<dbReference type="Proteomes" id="UP000646484">
    <property type="component" value="Unassembled WGS sequence"/>
</dbReference>
<dbReference type="InterPro" id="IPR008258">
    <property type="entry name" value="Transglycosylase_SLT_dom_1"/>
</dbReference>
<dbReference type="EMBL" id="JACOOH010000009">
    <property type="protein sequence ID" value="MBC5623046.1"/>
    <property type="molecule type" value="Genomic_DNA"/>
</dbReference>
<dbReference type="InterPro" id="IPR000189">
    <property type="entry name" value="Transglyc_AS"/>
</dbReference>
<dbReference type="PROSITE" id="PS00922">
    <property type="entry name" value="TRANSGLYCOSYLASE"/>
    <property type="match status" value="1"/>
</dbReference>
<evidence type="ECO:0000256" key="1">
    <source>
        <dbReference type="ARBA" id="ARBA00007734"/>
    </source>
</evidence>
<organism evidence="4 5">
    <name type="scientific">Butyricimonas hominis</name>
    <dbReference type="NCBI Taxonomy" id="2763032"/>
    <lineage>
        <taxon>Bacteria</taxon>
        <taxon>Pseudomonadati</taxon>
        <taxon>Bacteroidota</taxon>
        <taxon>Bacteroidia</taxon>
        <taxon>Bacteroidales</taxon>
        <taxon>Odoribacteraceae</taxon>
        <taxon>Butyricimonas</taxon>
    </lineage>
</organism>
<comment type="similarity">
    <text evidence="1">Belongs to the transglycosylase Slt family.</text>
</comment>
<keyword evidence="2" id="KW-0472">Membrane</keyword>
<dbReference type="RefSeq" id="WP_186978039.1">
    <property type="nucleotide sequence ID" value="NZ_JACOOH010000009.1"/>
</dbReference>
<keyword evidence="5" id="KW-1185">Reference proteome</keyword>
<evidence type="ECO:0000313" key="4">
    <source>
        <dbReference type="EMBL" id="MBC5623046.1"/>
    </source>
</evidence>
<dbReference type="PANTHER" id="PTHR37423">
    <property type="entry name" value="SOLUBLE LYTIC MUREIN TRANSGLYCOSYLASE-RELATED"/>
    <property type="match status" value="1"/>
</dbReference>
<dbReference type="CDD" id="cd16894">
    <property type="entry name" value="MltD-like"/>
    <property type="match status" value="1"/>
</dbReference>
<protein>
    <submittedName>
        <fullName evidence="4">Lytic transglycosylase domain-containing protein</fullName>
    </submittedName>
</protein>
<dbReference type="SUPFAM" id="SSF53955">
    <property type="entry name" value="Lysozyme-like"/>
    <property type="match status" value="1"/>
</dbReference>
<dbReference type="Pfam" id="PF01464">
    <property type="entry name" value="SLT"/>
    <property type="match status" value="1"/>
</dbReference>
<dbReference type="InterPro" id="IPR023346">
    <property type="entry name" value="Lysozyme-like_dom_sf"/>
</dbReference>
<gene>
    <name evidence="4" type="ORF">H8S64_18285</name>
</gene>
<evidence type="ECO:0000259" key="3">
    <source>
        <dbReference type="Pfam" id="PF01464"/>
    </source>
</evidence>
<accession>A0ABR7D508</accession>
<feature type="transmembrane region" description="Helical" evidence="2">
    <location>
        <begin position="7"/>
        <end position="26"/>
    </location>
</feature>
<dbReference type="PANTHER" id="PTHR37423:SF2">
    <property type="entry name" value="MEMBRANE-BOUND LYTIC MUREIN TRANSGLYCOSYLASE C"/>
    <property type="match status" value="1"/>
</dbReference>
<evidence type="ECO:0000313" key="5">
    <source>
        <dbReference type="Proteomes" id="UP000646484"/>
    </source>
</evidence>
<keyword evidence="2" id="KW-1133">Transmembrane helix</keyword>
<name>A0ABR7D508_9BACT</name>
<feature type="domain" description="Transglycosylase SLT" evidence="3">
    <location>
        <begin position="101"/>
        <end position="207"/>
    </location>
</feature>